<reference evidence="1" key="1">
    <citation type="submission" date="2021-06" db="EMBL/GenBank/DDBJ databases">
        <authorList>
            <person name="Kallberg Y."/>
            <person name="Tangrot J."/>
            <person name="Rosling A."/>
        </authorList>
    </citation>
    <scope>NUCLEOTIDE SEQUENCE</scope>
    <source>
        <strain evidence="1">MT106</strain>
    </source>
</reference>
<evidence type="ECO:0000313" key="1">
    <source>
        <dbReference type="EMBL" id="CAG8547672.1"/>
    </source>
</evidence>
<keyword evidence="2" id="KW-1185">Reference proteome</keyword>
<dbReference type="AlphaFoldDB" id="A0A9N9AZE6"/>
<gene>
    <name evidence="1" type="ORF">AGERDE_LOCUS6502</name>
</gene>
<dbReference type="Gene3D" id="3.90.228.10">
    <property type="match status" value="1"/>
</dbReference>
<evidence type="ECO:0000313" key="2">
    <source>
        <dbReference type="Proteomes" id="UP000789831"/>
    </source>
</evidence>
<protein>
    <submittedName>
        <fullName evidence="1">11581_t:CDS:1</fullName>
    </submittedName>
</protein>
<dbReference type="EMBL" id="CAJVPL010001024">
    <property type="protein sequence ID" value="CAG8547672.1"/>
    <property type="molecule type" value="Genomic_DNA"/>
</dbReference>
<organism evidence="1 2">
    <name type="scientific">Ambispora gerdemannii</name>
    <dbReference type="NCBI Taxonomy" id="144530"/>
    <lineage>
        <taxon>Eukaryota</taxon>
        <taxon>Fungi</taxon>
        <taxon>Fungi incertae sedis</taxon>
        <taxon>Mucoromycota</taxon>
        <taxon>Glomeromycotina</taxon>
        <taxon>Glomeromycetes</taxon>
        <taxon>Archaeosporales</taxon>
        <taxon>Ambisporaceae</taxon>
        <taxon>Ambispora</taxon>
    </lineage>
</organism>
<name>A0A9N9AZE6_9GLOM</name>
<dbReference type="OrthoDB" id="2419903at2759"/>
<accession>A0A9N9AZE6</accession>
<dbReference type="Proteomes" id="UP000789831">
    <property type="component" value="Unassembled WGS sequence"/>
</dbReference>
<comment type="caution">
    <text evidence="1">The sequence shown here is derived from an EMBL/GenBank/DDBJ whole genome shotgun (WGS) entry which is preliminary data.</text>
</comment>
<sequence>MVKIGYFHKKKLKKLWSFGRTKPGKTHVNQQVNTFDLFNDDTQSITVNNDNNTLIQPTSRNVTKLNLLSPSDADYQTINTKFMSHIPAATVRAIFYLEMPEYIVERHELMKKTIPVPRQTFHGTKHYCDPNRYITSKGEAKPCDNVNCGLCGIIKAGNRIDMSSSGIWSALHATTSLAYTLPTPMRVMFVLDILSDLPDNTLTPYVTQDAAAIPRFLILFQYA</sequence>
<proteinExistence type="predicted"/>